<dbReference type="GO" id="GO:0019005">
    <property type="term" value="C:SCF ubiquitin ligase complex"/>
    <property type="evidence" value="ECO:0007669"/>
    <property type="project" value="TreeGrafter"/>
</dbReference>
<accession>A0AAD7UWL4</accession>
<dbReference type="PANTHER" id="PTHR13318">
    <property type="entry name" value="PARTNER OF PAIRED, ISOFORM B-RELATED"/>
    <property type="match status" value="1"/>
</dbReference>
<evidence type="ECO:0000313" key="1">
    <source>
        <dbReference type="EMBL" id="KAJ8654017.1"/>
    </source>
</evidence>
<dbReference type="GeneID" id="83217757"/>
<dbReference type="RefSeq" id="XP_058338931.1">
    <property type="nucleotide sequence ID" value="XM_058490335.1"/>
</dbReference>
<reference evidence="1 2" key="1">
    <citation type="submission" date="2023-03" db="EMBL/GenBank/DDBJ databases">
        <title>Genome sequence of Lichtheimia ornata CBS 291.66.</title>
        <authorList>
            <person name="Mohabir J.T."/>
            <person name="Shea T.P."/>
            <person name="Kurbessoian T."/>
            <person name="Berby B."/>
            <person name="Fontaine J."/>
            <person name="Livny J."/>
            <person name="Gnirke A."/>
            <person name="Stajich J.E."/>
            <person name="Cuomo C.A."/>
        </authorList>
    </citation>
    <scope>NUCLEOTIDE SEQUENCE [LARGE SCALE GENOMIC DNA]</scope>
    <source>
        <strain evidence="1">CBS 291.66</strain>
    </source>
</reference>
<name>A0AAD7UWL4_9FUNG</name>
<gene>
    <name evidence="1" type="ORF">O0I10_010353</name>
</gene>
<dbReference type="InterPro" id="IPR032675">
    <property type="entry name" value="LRR_dom_sf"/>
</dbReference>
<dbReference type="Gene3D" id="3.80.10.10">
    <property type="entry name" value="Ribonuclease Inhibitor"/>
    <property type="match status" value="1"/>
</dbReference>
<dbReference type="EMBL" id="JARTCD010000068">
    <property type="protein sequence ID" value="KAJ8654017.1"/>
    <property type="molecule type" value="Genomic_DNA"/>
</dbReference>
<comment type="caution">
    <text evidence="1">The sequence shown here is derived from an EMBL/GenBank/DDBJ whole genome shotgun (WGS) entry which is preliminary data.</text>
</comment>
<sequence length="451" mass="51106">MLLSTELIELVAQSCDSIQDRARLATLNRKWHAACVRSLFQRVVIHSPRQCAAFFRHLDDFYKRGWLSYVHQLDLSSFTARGSGWTEAQANELICPKRMGKLLGGCTRVRELYVGEQVMSAFVDPDVLRVVFLQCSRLQVLDFCGCCDAKFAGAMTKVIEEEPKKRIDSLHSASFYMCMSLKQSSFFIPFFKKTTRLVRLDLSHSRITSDLFTHIDPTALTHLSLQGCHGITCCNTPLVPFLHRATALVELNLTMAFNGMPTSQFCSFCLVRILQAIGSNMPFLHTLHLGGHIHLDDGVLSHLQSSTLYRLARLSLASSPSITLYGLLTHVIDRAPKLYYLNIADTPLALDFTKYLMMLLERCNNIQVIEVGNVTDNYVRGDHPKEWQSVWSLITHGRRTYYSRAHATTTTNKDTSSSSALMDPRFVCSNKLPMTNCIPDSPMLKYWCYSY</sequence>
<proteinExistence type="predicted"/>
<dbReference type="AlphaFoldDB" id="A0AAD7UWL4"/>
<dbReference type="PANTHER" id="PTHR13318:SF265">
    <property type="entry name" value="F-BOX DOMAIN-CONTAINING PROTEIN"/>
    <property type="match status" value="1"/>
</dbReference>
<dbReference type="SUPFAM" id="SSF52047">
    <property type="entry name" value="RNI-like"/>
    <property type="match status" value="1"/>
</dbReference>
<dbReference type="Proteomes" id="UP001234581">
    <property type="component" value="Unassembled WGS sequence"/>
</dbReference>
<keyword evidence="2" id="KW-1185">Reference proteome</keyword>
<evidence type="ECO:0000313" key="2">
    <source>
        <dbReference type="Proteomes" id="UP001234581"/>
    </source>
</evidence>
<protein>
    <submittedName>
        <fullName evidence="1">Uncharacterized protein</fullName>
    </submittedName>
</protein>
<organism evidence="1 2">
    <name type="scientific">Lichtheimia ornata</name>
    <dbReference type="NCBI Taxonomy" id="688661"/>
    <lineage>
        <taxon>Eukaryota</taxon>
        <taxon>Fungi</taxon>
        <taxon>Fungi incertae sedis</taxon>
        <taxon>Mucoromycota</taxon>
        <taxon>Mucoromycotina</taxon>
        <taxon>Mucoromycetes</taxon>
        <taxon>Mucorales</taxon>
        <taxon>Lichtheimiaceae</taxon>
        <taxon>Lichtheimia</taxon>
    </lineage>
</organism>
<dbReference type="GO" id="GO:0031146">
    <property type="term" value="P:SCF-dependent proteasomal ubiquitin-dependent protein catabolic process"/>
    <property type="evidence" value="ECO:0007669"/>
    <property type="project" value="TreeGrafter"/>
</dbReference>